<comment type="caution">
    <text evidence="2">The sequence shown here is derived from an EMBL/GenBank/DDBJ whole genome shotgun (WGS) entry which is preliminary data.</text>
</comment>
<sequence length="274" mass="29293">MKKLTTLLAIFAIAGLGLTSCDQSGTDEIVYPSFEKVTLEERTDGTFFGRFDVTCAQTSSLKEVTASYTYGSTTISIPDQDLDITKGKNYEWTVKLTVPVEAEGTRVSKITLSATVKGSNGGTKSQSFDTPAKDDPTPEEPGETDLSAAAAFSFKRVGGQAATGDLSKFGLKWPENVLAATNVSLQKDGASKFVELAAADWSNITTQEALKEAIDKASDMKAYTGISADKGQDYDVVLGVINEDVYYMLHITKATVATDATVGTTIEITGQYKH</sequence>
<dbReference type="RefSeq" id="WP_035471834.1">
    <property type="nucleotide sequence ID" value="NZ_JRGF01000002.1"/>
</dbReference>
<feature type="compositionally biased region" description="Polar residues" evidence="1">
    <location>
        <begin position="118"/>
        <end position="129"/>
    </location>
</feature>
<gene>
    <name evidence="2" type="ORF">LG35_02510</name>
</gene>
<evidence type="ECO:0000313" key="2">
    <source>
        <dbReference type="EMBL" id="KHE42883.1"/>
    </source>
</evidence>
<feature type="region of interest" description="Disordered" evidence="1">
    <location>
        <begin position="118"/>
        <end position="144"/>
    </location>
</feature>
<proteinExistence type="predicted"/>
<protein>
    <submittedName>
        <fullName evidence="2">Uncharacterized protein</fullName>
    </submittedName>
</protein>
<evidence type="ECO:0000256" key="1">
    <source>
        <dbReference type="SAM" id="MobiDB-lite"/>
    </source>
</evidence>
<dbReference type="EMBL" id="JRGF01000002">
    <property type="protein sequence ID" value="KHE42883.1"/>
    <property type="molecule type" value="Genomic_DNA"/>
</dbReference>
<evidence type="ECO:0000313" key="3">
    <source>
        <dbReference type="Proteomes" id="UP000030889"/>
    </source>
</evidence>
<organism evidence="2 3">
    <name type="scientific">Alistipes inops</name>
    <dbReference type="NCBI Taxonomy" id="1501391"/>
    <lineage>
        <taxon>Bacteria</taxon>
        <taxon>Pseudomonadati</taxon>
        <taxon>Bacteroidota</taxon>
        <taxon>Bacteroidia</taxon>
        <taxon>Bacteroidales</taxon>
        <taxon>Rikenellaceae</taxon>
        <taxon>Alistipes</taxon>
    </lineage>
</organism>
<dbReference type="Proteomes" id="UP000030889">
    <property type="component" value="Unassembled WGS sequence"/>
</dbReference>
<dbReference type="PROSITE" id="PS51257">
    <property type="entry name" value="PROKAR_LIPOPROTEIN"/>
    <property type="match status" value="1"/>
</dbReference>
<accession>A0ABR4YLZ0</accession>
<name>A0ABR4YLZ0_9BACT</name>
<reference evidence="2 3" key="1">
    <citation type="submission" date="2014-09" db="EMBL/GenBank/DDBJ databases">
        <title>Alistipes sp. 627, sp. nov., a novel member of the family Rikenellaceae isolated from human faeces.</title>
        <authorList>
            <person name="Shkoporov A.N."/>
            <person name="Chaplin A.V."/>
            <person name="Motuzova O.V."/>
            <person name="Kafarskaia L.I."/>
            <person name="Khokhlova E.V."/>
            <person name="Efimov B.A."/>
        </authorList>
    </citation>
    <scope>NUCLEOTIDE SEQUENCE [LARGE SCALE GENOMIC DNA]</scope>
    <source>
        <strain evidence="2 3">627</strain>
    </source>
</reference>
<keyword evidence="3" id="KW-1185">Reference proteome</keyword>